<keyword evidence="2" id="KW-0902">Two-component regulatory system</keyword>
<evidence type="ECO:0000256" key="3">
    <source>
        <dbReference type="PROSITE-ProRule" id="PRU00169"/>
    </source>
</evidence>
<dbReference type="Gene3D" id="3.40.50.2300">
    <property type="match status" value="1"/>
</dbReference>
<evidence type="ECO:0000313" key="5">
    <source>
        <dbReference type="EMBL" id="KIX13134.1"/>
    </source>
</evidence>
<dbReference type="Proteomes" id="UP000032233">
    <property type="component" value="Unassembled WGS sequence"/>
</dbReference>
<comment type="caution">
    <text evidence="5">The sequence shown here is derived from an EMBL/GenBank/DDBJ whole genome shotgun (WGS) entry which is preliminary data.</text>
</comment>
<dbReference type="InParanoid" id="A0A0D2J4S7"/>
<reference evidence="5 6" key="1">
    <citation type="submission" date="2013-11" db="EMBL/GenBank/DDBJ databases">
        <title>Metagenomic analysis of a methanogenic consortium involved in long chain n-alkane degradation.</title>
        <authorList>
            <person name="Davidova I.A."/>
            <person name="Callaghan A.V."/>
            <person name="Wawrik B."/>
            <person name="Pruitt S."/>
            <person name="Marks C."/>
            <person name="Duncan K.E."/>
            <person name="Suflita J.M."/>
        </authorList>
    </citation>
    <scope>NUCLEOTIDE SEQUENCE [LARGE SCALE GENOMIC DNA]</scope>
    <source>
        <strain evidence="5 6">SPR</strain>
    </source>
</reference>
<evidence type="ECO:0000256" key="1">
    <source>
        <dbReference type="ARBA" id="ARBA00022553"/>
    </source>
</evidence>
<dbReference type="STRING" id="1429043.X474_15675"/>
<protein>
    <submittedName>
        <fullName evidence="5">Chemotaxis protein CheY</fullName>
    </submittedName>
</protein>
<name>A0A0D2J4S7_9BACT</name>
<dbReference type="InterPro" id="IPR011006">
    <property type="entry name" value="CheY-like_superfamily"/>
</dbReference>
<organism evidence="5 6">
    <name type="scientific">Dethiosulfatarculus sandiegensis</name>
    <dbReference type="NCBI Taxonomy" id="1429043"/>
    <lineage>
        <taxon>Bacteria</taxon>
        <taxon>Pseudomonadati</taxon>
        <taxon>Thermodesulfobacteriota</taxon>
        <taxon>Desulfarculia</taxon>
        <taxon>Desulfarculales</taxon>
        <taxon>Desulfarculaceae</taxon>
        <taxon>Dethiosulfatarculus</taxon>
    </lineage>
</organism>
<dbReference type="Pfam" id="PF00072">
    <property type="entry name" value="Response_reg"/>
    <property type="match status" value="1"/>
</dbReference>
<accession>A0A0D2J4S7</accession>
<evidence type="ECO:0000259" key="4">
    <source>
        <dbReference type="PROSITE" id="PS50110"/>
    </source>
</evidence>
<sequence>MTIAQILVVDDEQEFLENVSERLRNRDIEVDTALNGEEALEKIKDNIYDAIVMDLMMPGLDGLETLKQALQRKPDLQIILLTGQATVKKGVEAMRQGAFDFLEKPADLDLLVEKVKEGRAKRIKLDEKAREEEVKDLLKRIGW</sequence>
<dbReference type="PANTHER" id="PTHR44591">
    <property type="entry name" value="STRESS RESPONSE REGULATOR PROTEIN 1"/>
    <property type="match status" value="1"/>
</dbReference>
<feature type="domain" description="Response regulatory" evidence="4">
    <location>
        <begin position="5"/>
        <end position="119"/>
    </location>
</feature>
<evidence type="ECO:0000256" key="2">
    <source>
        <dbReference type="ARBA" id="ARBA00023012"/>
    </source>
</evidence>
<dbReference type="SMART" id="SM00448">
    <property type="entry name" value="REC"/>
    <property type="match status" value="1"/>
</dbReference>
<gene>
    <name evidence="5" type="ORF">X474_15675</name>
</gene>
<feature type="modified residue" description="4-aspartylphosphate" evidence="3">
    <location>
        <position position="54"/>
    </location>
</feature>
<dbReference type="EMBL" id="AZAC01000018">
    <property type="protein sequence ID" value="KIX13134.1"/>
    <property type="molecule type" value="Genomic_DNA"/>
</dbReference>
<dbReference type="InterPro" id="IPR050595">
    <property type="entry name" value="Bact_response_regulator"/>
</dbReference>
<dbReference type="OrthoDB" id="9788090at2"/>
<dbReference type="PANTHER" id="PTHR44591:SF14">
    <property type="entry name" value="PROTEIN PILG"/>
    <property type="match status" value="1"/>
</dbReference>
<keyword evidence="6" id="KW-1185">Reference proteome</keyword>
<dbReference type="AlphaFoldDB" id="A0A0D2J4S7"/>
<keyword evidence="1 3" id="KW-0597">Phosphoprotein</keyword>
<dbReference type="GO" id="GO:0000160">
    <property type="term" value="P:phosphorelay signal transduction system"/>
    <property type="evidence" value="ECO:0007669"/>
    <property type="project" value="UniProtKB-KW"/>
</dbReference>
<proteinExistence type="predicted"/>
<dbReference type="RefSeq" id="WP_044349784.1">
    <property type="nucleotide sequence ID" value="NZ_AZAC01000018.1"/>
</dbReference>
<dbReference type="SUPFAM" id="SSF52172">
    <property type="entry name" value="CheY-like"/>
    <property type="match status" value="1"/>
</dbReference>
<evidence type="ECO:0000313" key="6">
    <source>
        <dbReference type="Proteomes" id="UP000032233"/>
    </source>
</evidence>
<dbReference type="PROSITE" id="PS50110">
    <property type="entry name" value="RESPONSE_REGULATORY"/>
    <property type="match status" value="1"/>
</dbReference>
<dbReference type="InterPro" id="IPR001789">
    <property type="entry name" value="Sig_transdc_resp-reg_receiver"/>
</dbReference>